<name>A0A8C4TBN6_ERPCA</name>
<dbReference type="AlphaFoldDB" id="A0A8C4TBN6"/>
<reference evidence="2" key="1">
    <citation type="submission" date="2021-06" db="EMBL/GenBank/DDBJ databases">
        <authorList>
            <consortium name="Wellcome Sanger Institute Data Sharing"/>
        </authorList>
    </citation>
    <scope>NUCLEOTIDE SEQUENCE [LARGE SCALE GENOMIC DNA]</scope>
</reference>
<gene>
    <name evidence="2" type="primary">si:dkey-32e6.3</name>
</gene>
<evidence type="ECO:0000313" key="3">
    <source>
        <dbReference type="Proteomes" id="UP000694620"/>
    </source>
</evidence>
<dbReference type="GeneID" id="114668926"/>
<proteinExistence type="predicted"/>
<dbReference type="Proteomes" id="UP000694620">
    <property type="component" value="Chromosome 18"/>
</dbReference>
<feature type="region of interest" description="Disordered" evidence="1">
    <location>
        <begin position="1"/>
        <end position="48"/>
    </location>
</feature>
<sequence>MSGLATGPIQQLNPPEQDTERCKRKHSDSCQDCGPSSSSARHKGLNCSPAREIAEPKRRKLVLHFDLNNTIVVSDAATKQDTVKALDYFLSTVTWGRLDKEGRWEWLSDLPSLLPPCPGAVSYYYQFGRVPAFTESADGVQFRRILEYHLSLLEWHGEEDKVLSVSAEDGKVYHWILPAFFQLLQALSSQHREFAILFRTFGTDLPRVLVSMQKVLKEGGHPLFCDIQSSHVSLTITPGRIRCSKNNVKLTRGNDKVISRGDDRRLYQYFSSLQGIGGFQDHFDWWVRNSFSSLGGKPVWIDPYDPDVQHIFIDDNIRLNDADTIVNPKVFIDKESHLTRTAPTSEFYNVNLVQTDLLMAISNQNYFIDCIRACEENYEKYLQESDN</sequence>
<evidence type="ECO:0000256" key="1">
    <source>
        <dbReference type="SAM" id="MobiDB-lite"/>
    </source>
</evidence>
<protein>
    <submittedName>
        <fullName evidence="2">Si:dkey-32e6.3</fullName>
    </submittedName>
</protein>
<dbReference type="Ensembl" id="ENSECRT00000027603.1">
    <property type="protein sequence ID" value="ENSECRP00000027033.1"/>
    <property type="gene ID" value="ENSECRG00000018297.1"/>
</dbReference>
<accession>A0A8C4TBN6</accession>
<organism evidence="2 3">
    <name type="scientific">Erpetoichthys calabaricus</name>
    <name type="common">Rope fish</name>
    <name type="synonym">Calamoichthys calabaricus</name>
    <dbReference type="NCBI Taxonomy" id="27687"/>
    <lineage>
        <taxon>Eukaryota</taxon>
        <taxon>Metazoa</taxon>
        <taxon>Chordata</taxon>
        <taxon>Craniata</taxon>
        <taxon>Vertebrata</taxon>
        <taxon>Euteleostomi</taxon>
        <taxon>Actinopterygii</taxon>
        <taxon>Polypteriformes</taxon>
        <taxon>Polypteridae</taxon>
        <taxon>Erpetoichthys</taxon>
    </lineage>
</organism>
<dbReference type="OrthoDB" id="417678at2759"/>
<dbReference type="RefSeq" id="XP_051777125.1">
    <property type="nucleotide sequence ID" value="XM_051921165.1"/>
</dbReference>
<dbReference type="GeneTree" id="ENSGT00390000003093"/>
<reference evidence="2" key="2">
    <citation type="submission" date="2025-08" db="UniProtKB">
        <authorList>
            <consortium name="Ensembl"/>
        </authorList>
    </citation>
    <scope>IDENTIFICATION</scope>
</reference>
<dbReference type="PANTHER" id="PTHR36960">
    <property type="entry name" value="SI:DKEY-32E6.3"/>
    <property type="match status" value="1"/>
</dbReference>
<keyword evidence="3" id="KW-1185">Reference proteome</keyword>
<dbReference type="PANTHER" id="PTHR36960:SF1">
    <property type="entry name" value="SI:DKEY-32E6.3"/>
    <property type="match status" value="1"/>
</dbReference>
<evidence type="ECO:0000313" key="2">
    <source>
        <dbReference type="Ensembl" id="ENSECRP00000027033.1"/>
    </source>
</evidence>
<reference evidence="2" key="3">
    <citation type="submission" date="2025-09" db="UniProtKB">
        <authorList>
            <consortium name="Ensembl"/>
        </authorList>
    </citation>
    <scope>IDENTIFICATION</scope>
</reference>